<dbReference type="RefSeq" id="WP_139077444.1">
    <property type="nucleotide sequence ID" value="NZ_VDFU01000015.1"/>
</dbReference>
<reference evidence="1 2" key="1">
    <citation type="submission" date="2019-06" db="EMBL/GenBank/DDBJ databases">
        <title>YIM 131921 draft genome.</title>
        <authorList>
            <person name="Jiang L."/>
        </authorList>
    </citation>
    <scope>NUCLEOTIDE SEQUENCE [LARGE SCALE GENOMIC DNA]</scope>
    <source>
        <strain evidence="1 2">YIM 131921</strain>
    </source>
</reference>
<dbReference type="EMBL" id="VDFU01000015">
    <property type="protein sequence ID" value="TNC48728.1"/>
    <property type="molecule type" value="Genomic_DNA"/>
</dbReference>
<name>A0A5C4MUS8_9RHOB</name>
<dbReference type="Proteomes" id="UP000305887">
    <property type="component" value="Unassembled WGS sequence"/>
</dbReference>
<organism evidence="1 2">
    <name type="scientific">Rubellimicrobium rubrum</name>
    <dbReference type="NCBI Taxonomy" id="2585369"/>
    <lineage>
        <taxon>Bacteria</taxon>
        <taxon>Pseudomonadati</taxon>
        <taxon>Pseudomonadota</taxon>
        <taxon>Alphaproteobacteria</taxon>
        <taxon>Rhodobacterales</taxon>
        <taxon>Roseobacteraceae</taxon>
        <taxon>Rubellimicrobium</taxon>
    </lineage>
</organism>
<keyword evidence="2" id="KW-1185">Reference proteome</keyword>
<protein>
    <submittedName>
        <fullName evidence="1">Uncharacterized protein</fullName>
    </submittedName>
</protein>
<comment type="caution">
    <text evidence="1">The sequence shown here is derived from an EMBL/GenBank/DDBJ whole genome shotgun (WGS) entry which is preliminary data.</text>
</comment>
<sequence length="121" mass="12476">MVGSVTGKSTYLIVLSQGFVALDIAMTIEEFDPAAPVVAAVSTDDAVPALDGIDRVAVAFVDERPQAYAGSLFAQKVAERGGRVVLLGSAAEEEGAALGFAVLERPFSTDHVTSHLSAQAV</sequence>
<proteinExistence type="predicted"/>
<evidence type="ECO:0000313" key="2">
    <source>
        <dbReference type="Proteomes" id="UP000305887"/>
    </source>
</evidence>
<gene>
    <name evidence="1" type="ORF">FHG66_12995</name>
</gene>
<evidence type="ECO:0000313" key="1">
    <source>
        <dbReference type="EMBL" id="TNC48728.1"/>
    </source>
</evidence>
<accession>A0A5C4MUS8</accession>
<dbReference type="AlphaFoldDB" id="A0A5C4MUS8"/>